<reference evidence="1 2" key="1">
    <citation type="submission" date="2020-08" db="EMBL/GenBank/DDBJ databases">
        <title>Genome public.</title>
        <authorList>
            <person name="Liu C."/>
            <person name="Sun Q."/>
        </authorList>
    </citation>
    <scope>NUCLEOTIDE SEQUENCE [LARGE SCALE GENOMIC DNA]</scope>
    <source>
        <strain evidence="1 2">NSJ-37</strain>
    </source>
</reference>
<dbReference type="Proteomes" id="UP000606193">
    <property type="component" value="Unassembled WGS sequence"/>
</dbReference>
<keyword evidence="2" id="KW-1185">Reference proteome</keyword>
<dbReference type="Gene3D" id="2.160.10.10">
    <property type="entry name" value="Hexapeptide repeat proteins"/>
    <property type="match status" value="1"/>
</dbReference>
<dbReference type="InterPro" id="IPR001451">
    <property type="entry name" value="Hexapep"/>
</dbReference>
<gene>
    <name evidence="1" type="ORF">H8704_08720</name>
</gene>
<dbReference type="SUPFAM" id="SSF51161">
    <property type="entry name" value="Trimeric LpxA-like enzymes"/>
    <property type="match status" value="1"/>
</dbReference>
<dbReference type="RefSeq" id="WP_022464264.1">
    <property type="nucleotide sequence ID" value="NZ_JACRSX010000011.1"/>
</dbReference>
<organism evidence="1 2">
    <name type="scientific">Jutongia huaianensis</name>
    <dbReference type="NCBI Taxonomy" id="2763668"/>
    <lineage>
        <taxon>Bacteria</taxon>
        <taxon>Bacillati</taxon>
        <taxon>Bacillota</taxon>
        <taxon>Clostridia</taxon>
        <taxon>Lachnospirales</taxon>
        <taxon>Lachnospiraceae</taxon>
        <taxon>Jutongia</taxon>
    </lineage>
</organism>
<dbReference type="PANTHER" id="PTHR13061:SF29">
    <property type="entry name" value="GAMMA CARBONIC ANHYDRASE-LIKE 1, MITOCHONDRIAL-RELATED"/>
    <property type="match status" value="1"/>
</dbReference>
<accession>A0ABR7N264</accession>
<dbReference type="PANTHER" id="PTHR13061">
    <property type="entry name" value="DYNACTIN SUBUNIT P25"/>
    <property type="match status" value="1"/>
</dbReference>
<comment type="caution">
    <text evidence="1">The sequence shown here is derived from an EMBL/GenBank/DDBJ whole genome shotgun (WGS) entry which is preliminary data.</text>
</comment>
<evidence type="ECO:0000313" key="2">
    <source>
        <dbReference type="Proteomes" id="UP000606193"/>
    </source>
</evidence>
<name>A0ABR7N264_9FIRM</name>
<proteinExistence type="predicted"/>
<dbReference type="InterPro" id="IPR050484">
    <property type="entry name" value="Transf_Hexapept/Carb_Anhydrase"/>
</dbReference>
<dbReference type="Pfam" id="PF00132">
    <property type="entry name" value="Hexapep"/>
    <property type="match status" value="1"/>
</dbReference>
<evidence type="ECO:0000313" key="1">
    <source>
        <dbReference type="EMBL" id="MBC8562705.1"/>
    </source>
</evidence>
<dbReference type="CDD" id="cd04645">
    <property type="entry name" value="LbH_gamma_CA_like"/>
    <property type="match status" value="1"/>
</dbReference>
<dbReference type="InterPro" id="IPR011004">
    <property type="entry name" value="Trimer_LpxA-like_sf"/>
</dbReference>
<dbReference type="InterPro" id="IPR047324">
    <property type="entry name" value="LbH_gamma_CA-like"/>
</dbReference>
<protein>
    <submittedName>
        <fullName evidence="1">Gamma carbonic anhydrase family protein</fullName>
    </submittedName>
</protein>
<dbReference type="EMBL" id="JACRSX010000011">
    <property type="protein sequence ID" value="MBC8562705.1"/>
    <property type="molecule type" value="Genomic_DNA"/>
</dbReference>
<sequence length="165" mass="17588">MKEKRVTEWKKTEDGAYLFPGCVVTGDVTMGKESSVWYNAVVRGDMASIKVGERSNIQDNAVVHVDNGFPTVIGNGVTVGHGAIVHGCTIEDDCIIGMGAVILNGARIGRNCIIGAGTLVPEGKEVPEGSVAFGNPVRVYRPVTPEDVSHIKDNAAEYVVYAKEK</sequence>